<keyword evidence="1" id="KW-1133">Transmembrane helix</keyword>
<keyword evidence="3" id="KW-1185">Reference proteome</keyword>
<keyword evidence="1" id="KW-0812">Transmembrane</keyword>
<evidence type="ECO:0000313" key="2">
    <source>
        <dbReference type="EMBL" id="VEL21715.1"/>
    </source>
</evidence>
<proteinExistence type="predicted"/>
<keyword evidence="1" id="KW-0472">Membrane</keyword>
<dbReference type="AlphaFoldDB" id="A0A448WW69"/>
<name>A0A448WW69_9PLAT</name>
<dbReference type="Proteomes" id="UP000784294">
    <property type="component" value="Unassembled WGS sequence"/>
</dbReference>
<feature type="transmembrane region" description="Helical" evidence="1">
    <location>
        <begin position="15"/>
        <end position="42"/>
    </location>
</feature>
<reference evidence="2" key="1">
    <citation type="submission" date="2018-11" db="EMBL/GenBank/DDBJ databases">
        <authorList>
            <consortium name="Pathogen Informatics"/>
        </authorList>
    </citation>
    <scope>NUCLEOTIDE SEQUENCE</scope>
</reference>
<evidence type="ECO:0000256" key="1">
    <source>
        <dbReference type="SAM" id="Phobius"/>
    </source>
</evidence>
<organism evidence="2 3">
    <name type="scientific">Protopolystoma xenopodis</name>
    <dbReference type="NCBI Taxonomy" id="117903"/>
    <lineage>
        <taxon>Eukaryota</taxon>
        <taxon>Metazoa</taxon>
        <taxon>Spiralia</taxon>
        <taxon>Lophotrochozoa</taxon>
        <taxon>Platyhelminthes</taxon>
        <taxon>Monogenea</taxon>
        <taxon>Polyopisthocotylea</taxon>
        <taxon>Polystomatidea</taxon>
        <taxon>Polystomatidae</taxon>
        <taxon>Protopolystoma</taxon>
    </lineage>
</organism>
<gene>
    <name evidence="2" type="ORF">PXEA_LOCUS15155</name>
</gene>
<sequence>MEFLQETVFVRKANYLFAAHILLWSTAVLLLISILTLLLLLLSLHYSSGRVDGCIGDYLTLINRKDRSTEYLPASTVISASPGASKFPTAVEDPDSFKEDAAALISGCSATGCETNIIV</sequence>
<dbReference type="EMBL" id="CAAALY010052745">
    <property type="protein sequence ID" value="VEL21715.1"/>
    <property type="molecule type" value="Genomic_DNA"/>
</dbReference>
<accession>A0A448WW69</accession>
<evidence type="ECO:0000313" key="3">
    <source>
        <dbReference type="Proteomes" id="UP000784294"/>
    </source>
</evidence>
<comment type="caution">
    <text evidence="2">The sequence shown here is derived from an EMBL/GenBank/DDBJ whole genome shotgun (WGS) entry which is preliminary data.</text>
</comment>
<protein>
    <submittedName>
        <fullName evidence="2">Uncharacterized protein</fullName>
    </submittedName>
</protein>